<evidence type="ECO:0000313" key="6">
    <source>
        <dbReference type="EMBL" id="GLY68358.1"/>
    </source>
</evidence>
<dbReference type="PROSITE" id="PS00894">
    <property type="entry name" value="HTH_DEOR_1"/>
    <property type="match status" value="1"/>
</dbReference>
<dbReference type="SUPFAM" id="SSF46785">
    <property type="entry name" value="Winged helix' DNA-binding domain"/>
    <property type="match status" value="1"/>
</dbReference>
<evidence type="ECO:0000259" key="4">
    <source>
        <dbReference type="PROSITE" id="PS51000"/>
    </source>
</evidence>
<dbReference type="GO" id="GO:0003677">
    <property type="term" value="F:DNA binding"/>
    <property type="evidence" value="ECO:0007669"/>
    <property type="project" value="UniProtKB-KW"/>
</dbReference>
<protein>
    <submittedName>
        <fullName evidence="6">DeoR family transcriptional regulator</fullName>
    </submittedName>
</protein>
<sequence>MATTSFRALTLLSLLAARRDWACAELAARLGVSTRTVRRDINTLRELGYPVEVAKGPDGGYRLGAGSTLPPLLFDDDQAVAVALALQTTPLTVFGLREASARALDTLRQVMPARLRAEIDSMQLTSLPNYWEFTAPPIGPATLKAVGDAVRRRHLLRFDHLRADGTRPDPRDADFAPPRTVEPHHLVVWAGRWYLVARDPLDDSWPIFRIDRIHPHTPTGVPFNPRTLPNRSVAEYVVTSYDRSDTPAEWPCLGSAVLHHPAALVARWAPGGSVVEPITPTTTRLTLGAWSWAGIAGILATFDTELTDIQPADLHTACTTLALRYQRATQPEIDD</sequence>
<dbReference type="InterPro" id="IPR026881">
    <property type="entry name" value="WYL_dom"/>
</dbReference>
<dbReference type="PROSITE" id="PS52050">
    <property type="entry name" value="WYL"/>
    <property type="match status" value="1"/>
</dbReference>
<dbReference type="InterPro" id="IPR005471">
    <property type="entry name" value="Tscrpt_reg_IclR_N"/>
</dbReference>
<dbReference type="Pfam" id="PF13280">
    <property type="entry name" value="WYL"/>
    <property type="match status" value="1"/>
</dbReference>
<dbReference type="PROSITE" id="PS51000">
    <property type="entry name" value="HTH_DEOR_2"/>
    <property type="match status" value="1"/>
</dbReference>
<dbReference type="Pfam" id="PF08279">
    <property type="entry name" value="HTH_11"/>
    <property type="match status" value="1"/>
</dbReference>
<dbReference type="GO" id="GO:0003700">
    <property type="term" value="F:DNA-binding transcription factor activity"/>
    <property type="evidence" value="ECO:0007669"/>
    <property type="project" value="InterPro"/>
</dbReference>
<dbReference type="InterPro" id="IPR036388">
    <property type="entry name" value="WH-like_DNA-bd_sf"/>
</dbReference>
<dbReference type="InterPro" id="IPR051534">
    <property type="entry name" value="CBASS_pafABC_assoc_protein"/>
</dbReference>
<evidence type="ECO:0000256" key="2">
    <source>
        <dbReference type="ARBA" id="ARBA00023125"/>
    </source>
</evidence>
<feature type="domain" description="HTH iclR-type" evidence="5">
    <location>
        <begin position="2"/>
        <end position="65"/>
    </location>
</feature>
<reference evidence="6" key="1">
    <citation type="submission" date="2023-03" db="EMBL/GenBank/DDBJ databases">
        <title>Amycolatopsis taiwanensis NBRC 103393.</title>
        <authorList>
            <person name="Ichikawa N."/>
            <person name="Sato H."/>
            <person name="Tonouchi N."/>
        </authorList>
    </citation>
    <scope>NUCLEOTIDE SEQUENCE</scope>
    <source>
        <strain evidence="6">NBRC 103393</strain>
    </source>
</reference>
<keyword evidence="7" id="KW-1185">Reference proteome</keyword>
<dbReference type="Proteomes" id="UP001165136">
    <property type="component" value="Unassembled WGS sequence"/>
</dbReference>
<proteinExistence type="predicted"/>
<evidence type="ECO:0000256" key="3">
    <source>
        <dbReference type="ARBA" id="ARBA00023163"/>
    </source>
</evidence>
<dbReference type="InterPro" id="IPR001034">
    <property type="entry name" value="DeoR_HTH"/>
</dbReference>
<dbReference type="PANTHER" id="PTHR34580:SF3">
    <property type="entry name" value="PROTEIN PAFB"/>
    <property type="match status" value="1"/>
</dbReference>
<dbReference type="RefSeq" id="WP_285488344.1">
    <property type="nucleotide sequence ID" value="NZ_BSTI01000011.1"/>
</dbReference>
<dbReference type="InterPro" id="IPR018356">
    <property type="entry name" value="Tscrpt_reg_HTH_DeoR_CS"/>
</dbReference>
<dbReference type="InterPro" id="IPR013196">
    <property type="entry name" value="HTH_11"/>
</dbReference>
<dbReference type="EMBL" id="BSTI01000011">
    <property type="protein sequence ID" value="GLY68358.1"/>
    <property type="molecule type" value="Genomic_DNA"/>
</dbReference>
<keyword evidence="1" id="KW-0805">Transcription regulation</keyword>
<dbReference type="Gene3D" id="1.10.10.10">
    <property type="entry name" value="Winged helix-like DNA-binding domain superfamily/Winged helix DNA-binding domain"/>
    <property type="match status" value="1"/>
</dbReference>
<evidence type="ECO:0000256" key="1">
    <source>
        <dbReference type="ARBA" id="ARBA00023015"/>
    </source>
</evidence>
<organism evidence="6 7">
    <name type="scientific">Amycolatopsis taiwanensis</name>
    <dbReference type="NCBI Taxonomy" id="342230"/>
    <lineage>
        <taxon>Bacteria</taxon>
        <taxon>Bacillati</taxon>
        <taxon>Actinomycetota</taxon>
        <taxon>Actinomycetes</taxon>
        <taxon>Pseudonocardiales</taxon>
        <taxon>Pseudonocardiaceae</taxon>
        <taxon>Amycolatopsis</taxon>
    </lineage>
</organism>
<dbReference type="PROSITE" id="PS51077">
    <property type="entry name" value="HTH_ICLR"/>
    <property type="match status" value="1"/>
</dbReference>
<feature type="domain" description="HTH deoR-type" evidence="4">
    <location>
        <begin position="4"/>
        <end position="59"/>
    </location>
</feature>
<evidence type="ECO:0000259" key="5">
    <source>
        <dbReference type="PROSITE" id="PS51077"/>
    </source>
</evidence>
<dbReference type="PANTHER" id="PTHR34580">
    <property type="match status" value="1"/>
</dbReference>
<comment type="caution">
    <text evidence="6">The sequence shown here is derived from an EMBL/GenBank/DDBJ whole genome shotgun (WGS) entry which is preliminary data.</text>
</comment>
<dbReference type="SMART" id="SM00420">
    <property type="entry name" value="HTH_DEOR"/>
    <property type="match status" value="1"/>
</dbReference>
<accession>A0A9W6R333</accession>
<evidence type="ECO:0000313" key="7">
    <source>
        <dbReference type="Proteomes" id="UP001165136"/>
    </source>
</evidence>
<gene>
    <name evidence="6" type="ORF">Atai01_49770</name>
</gene>
<name>A0A9W6R333_9PSEU</name>
<keyword evidence="2" id="KW-0238">DNA-binding</keyword>
<dbReference type="InterPro" id="IPR036390">
    <property type="entry name" value="WH_DNA-bd_sf"/>
</dbReference>
<dbReference type="AlphaFoldDB" id="A0A9W6R333"/>
<keyword evidence="3" id="KW-0804">Transcription</keyword>